<reference evidence="2 3" key="1">
    <citation type="submission" date="2020-08" db="EMBL/GenBank/DDBJ databases">
        <title>Sequencing the genomes of 1000 actinobacteria strains.</title>
        <authorList>
            <person name="Klenk H.-P."/>
        </authorList>
    </citation>
    <scope>NUCLEOTIDE SEQUENCE [LARGE SCALE GENOMIC DNA]</scope>
    <source>
        <strain evidence="2 3">DSM 41654</strain>
    </source>
</reference>
<comment type="caution">
    <text evidence="2">The sequence shown here is derived from an EMBL/GenBank/DDBJ whole genome shotgun (WGS) entry which is preliminary data.</text>
</comment>
<sequence>MAEQGQPVRVILRMDIAPGREAEFEQVWLEIGRLIAGRAANRGQMLVRATEEAGHPVEGGPVYYVLTDWADEASFREFELSAEHVEHRRRLAPLRTGGSMTVARVVHELGAPEPARG</sequence>
<accession>A0A7W7VWE2</accession>
<dbReference type="AlphaFoldDB" id="A0A7W7VWE2"/>
<dbReference type="RefSeq" id="WP_184936755.1">
    <property type="nucleotide sequence ID" value="NZ_JACHJV010000001.1"/>
</dbReference>
<dbReference type="PROSITE" id="PS51725">
    <property type="entry name" value="ABM"/>
    <property type="match status" value="1"/>
</dbReference>
<dbReference type="Pfam" id="PF03992">
    <property type="entry name" value="ABM"/>
    <property type="match status" value="1"/>
</dbReference>
<dbReference type="Gene3D" id="3.30.70.100">
    <property type="match status" value="1"/>
</dbReference>
<protein>
    <submittedName>
        <fullName evidence="2">Heme-degrading monooxygenase HmoA</fullName>
    </submittedName>
</protein>
<keyword evidence="3" id="KW-1185">Reference proteome</keyword>
<evidence type="ECO:0000259" key="1">
    <source>
        <dbReference type="PROSITE" id="PS51725"/>
    </source>
</evidence>
<evidence type="ECO:0000313" key="3">
    <source>
        <dbReference type="Proteomes" id="UP000540506"/>
    </source>
</evidence>
<feature type="domain" description="ABM" evidence="1">
    <location>
        <begin position="8"/>
        <end position="106"/>
    </location>
</feature>
<name>A0A7W7VWE2_KITKI</name>
<dbReference type="InterPro" id="IPR007138">
    <property type="entry name" value="ABM_dom"/>
</dbReference>
<proteinExistence type="predicted"/>
<dbReference type="GO" id="GO:0004497">
    <property type="term" value="F:monooxygenase activity"/>
    <property type="evidence" value="ECO:0007669"/>
    <property type="project" value="UniProtKB-KW"/>
</dbReference>
<dbReference type="EMBL" id="JACHJV010000001">
    <property type="protein sequence ID" value="MBB4924883.1"/>
    <property type="molecule type" value="Genomic_DNA"/>
</dbReference>
<dbReference type="InterPro" id="IPR011008">
    <property type="entry name" value="Dimeric_a/b-barrel"/>
</dbReference>
<organism evidence="2 3">
    <name type="scientific">Kitasatospora kifunensis</name>
    <name type="common">Streptomyces kifunensis</name>
    <dbReference type="NCBI Taxonomy" id="58351"/>
    <lineage>
        <taxon>Bacteria</taxon>
        <taxon>Bacillati</taxon>
        <taxon>Actinomycetota</taxon>
        <taxon>Actinomycetes</taxon>
        <taxon>Kitasatosporales</taxon>
        <taxon>Streptomycetaceae</taxon>
        <taxon>Kitasatospora</taxon>
    </lineage>
</organism>
<dbReference type="Proteomes" id="UP000540506">
    <property type="component" value="Unassembled WGS sequence"/>
</dbReference>
<evidence type="ECO:0000313" key="2">
    <source>
        <dbReference type="EMBL" id="MBB4924883.1"/>
    </source>
</evidence>
<dbReference type="SUPFAM" id="SSF54909">
    <property type="entry name" value="Dimeric alpha+beta barrel"/>
    <property type="match status" value="1"/>
</dbReference>
<gene>
    <name evidence="2" type="ORF">FHR34_003876</name>
</gene>
<keyword evidence="2" id="KW-0503">Monooxygenase</keyword>
<keyword evidence="2" id="KW-0560">Oxidoreductase</keyword>